<accession>A0AAE1U4W3</accession>
<reference evidence="1" key="1">
    <citation type="submission" date="2023-11" db="EMBL/GenBank/DDBJ databases">
        <title>Genome assemblies of two species of porcelain crab, Petrolisthes cinctipes and Petrolisthes manimaculis (Anomura: Porcellanidae).</title>
        <authorList>
            <person name="Angst P."/>
        </authorList>
    </citation>
    <scope>NUCLEOTIDE SEQUENCE</scope>
    <source>
        <strain evidence="1">PB745_02</strain>
        <tissue evidence="1">Gill</tissue>
    </source>
</reference>
<comment type="caution">
    <text evidence="1">The sequence shown here is derived from an EMBL/GenBank/DDBJ whole genome shotgun (WGS) entry which is preliminary data.</text>
</comment>
<dbReference type="Proteomes" id="UP001292094">
    <property type="component" value="Unassembled WGS sequence"/>
</dbReference>
<dbReference type="EMBL" id="JAWZYT010001924">
    <property type="protein sequence ID" value="KAK4308151.1"/>
    <property type="molecule type" value="Genomic_DNA"/>
</dbReference>
<evidence type="ECO:0000313" key="1">
    <source>
        <dbReference type="EMBL" id="KAK4308151.1"/>
    </source>
</evidence>
<name>A0AAE1U4W3_9EUCA</name>
<evidence type="ECO:0000313" key="2">
    <source>
        <dbReference type="Proteomes" id="UP001292094"/>
    </source>
</evidence>
<proteinExistence type="predicted"/>
<organism evidence="1 2">
    <name type="scientific">Petrolisthes manimaculis</name>
    <dbReference type="NCBI Taxonomy" id="1843537"/>
    <lineage>
        <taxon>Eukaryota</taxon>
        <taxon>Metazoa</taxon>
        <taxon>Ecdysozoa</taxon>
        <taxon>Arthropoda</taxon>
        <taxon>Crustacea</taxon>
        <taxon>Multicrustacea</taxon>
        <taxon>Malacostraca</taxon>
        <taxon>Eumalacostraca</taxon>
        <taxon>Eucarida</taxon>
        <taxon>Decapoda</taxon>
        <taxon>Pleocyemata</taxon>
        <taxon>Anomura</taxon>
        <taxon>Galatheoidea</taxon>
        <taxon>Porcellanidae</taxon>
        <taxon>Petrolisthes</taxon>
    </lineage>
</organism>
<gene>
    <name evidence="1" type="ORF">Pmani_020149</name>
</gene>
<sequence length="81" mass="9228">MPPPSPTSFILELRWRDQKGEESQQRNSLPPSSFLTLPTSSLPLRFRNETPSLLVPGTPYLPPSFRTPSLLPHFRHSLYPS</sequence>
<protein>
    <submittedName>
        <fullName evidence="1">Uncharacterized protein</fullName>
    </submittedName>
</protein>
<keyword evidence="2" id="KW-1185">Reference proteome</keyword>
<dbReference type="AlphaFoldDB" id="A0AAE1U4W3"/>